<name>A0A8J8P1H8_HALGN</name>
<dbReference type="EMBL" id="RRYP01001237">
    <property type="protein sequence ID" value="TNV86212.1"/>
    <property type="molecule type" value="Genomic_DNA"/>
</dbReference>
<organism evidence="1 2">
    <name type="scientific">Halteria grandinella</name>
    <dbReference type="NCBI Taxonomy" id="5974"/>
    <lineage>
        <taxon>Eukaryota</taxon>
        <taxon>Sar</taxon>
        <taxon>Alveolata</taxon>
        <taxon>Ciliophora</taxon>
        <taxon>Intramacronucleata</taxon>
        <taxon>Spirotrichea</taxon>
        <taxon>Stichotrichia</taxon>
        <taxon>Sporadotrichida</taxon>
        <taxon>Halteriidae</taxon>
        <taxon>Halteria</taxon>
    </lineage>
</organism>
<keyword evidence="2" id="KW-1185">Reference proteome</keyword>
<evidence type="ECO:0000313" key="2">
    <source>
        <dbReference type="Proteomes" id="UP000785679"/>
    </source>
</evidence>
<proteinExistence type="predicted"/>
<reference evidence="1" key="1">
    <citation type="submission" date="2019-06" db="EMBL/GenBank/DDBJ databases">
        <authorList>
            <person name="Zheng W."/>
        </authorList>
    </citation>
    <scope>NUCLEOTIDE SEQUENCE</scope>
    <source>
        <strain evidence="1">QDHG01</strain>
    </source>
</reference>
<gene>
    <name evidence="1" type="ORF">FGO68_gene9502</name>
</gene>
<dbReference type="AlphaFoldDB" id="A0A8J8P1H8"/>
<dbReference type="Proteomes" id="UP000785679">
    <property type="component" value="Unassembled WGS sequence"/>
</dbReference>
<evidence type="ECO:0000313" key="1">
    <source>
        <dbReference type="EMBL" id="TNV86212.1"/>
    </source>
</evidence>
<accession>A0A8J8P1H8</accession>
<comment type="caution">
    <text evidence="1">The sequence shown here is derived from an EMBL/GenBank/DDBJ whole genome shotgun (WGS) entry which is preliminary data.</text>
</comment>
<sequence length="92" mass="9959">MKVAQIVWQSQSVPSITIQKEVRPEPTKSCIATKISPVAGATVTAFAGPLKLQREQAKTGAIVTGKIFEALKGVIWMELDVSDIIQQNLLVI</sequence>
<protein>
    <submittedName>
        <fullName evidence="1">Uncharacterized protein</fullName>
    </submittedName>
</protein>